<reference evidence="7 8" key="1">
    <citation type="journal article" date="2011" name="Cell">
        <title>Insight into structure and assembly of the nuclear pore complex by utilizing the genome of a eukaryotic thermophile.</title>
        <authorList>
            <person name="Amlacher S."/>
            <person name="Sarges P."/>
            <person name="Flemming D."/>
            <person name="van Noort V."/>
            <person name="Kunze R."/>
            <person name="Devos D.P."/>
            <person name="Arumugam M."/>
            <person name="Bork P."/>
            <person name="Hurt E."/>
        </authorList>
    </citation>
    <scope>NUCLEOTIDE SEQUENCE [LARGE SCALE GENOMIC DNA]</scope>
    <source>
        <strain evidence="8">DSM 1495 / CBS 144.50 / IMI 039719</strain>
    </source>
</reference>
<dbReference type="SUPFAM" id="SSF51905">
    <property type="entry name" value="FAD/NAD(P)-binding domain"/>
    <property type="match status" value="1"/>
</dbReference>
<dbReference type="STRING" id="759272.G0SAL5"/>
<keyword evidence="4" id="KW-0274">FAD</keyword>
<organism evidence="8">
    <name type="scientific">Chaetomium thermophilum (strain DSM 1495 / CBS 144.50 / IMI 039719)</name>
    <name type="common">Thermochaetoides thermophila</name>
    <dbReference type="NCBI Taxonomy" id="759272"/>
    <lineage>
        <taxon>Eukaryota</taxon>
        <taxon>Fungi</taxon>
        <taxon>Dikarya</taxon>
        <taxon>Ascomycota</taxon>
        <taxon>Pezizomycotina</taxon>
        <taxon>Sordariomycetes</taxon>
        <taxon>Sordariomycetidae</taxon>
        <taxon>Sordariales</taxon>
        <taxon>Chaetomiaceae</taxon>
        <taxon>Thermochaetoides</taxon>
    </lineage>
</organism>
<dbReference type="OMA" id="WRKQGDD"/>
<dbReference type="GO" id="GO:0008115">
    <property type="term" value="F:sarcosine oxidase activity"/>
    <property type="evidence" value="ECO:0007669"/>
    <property type="project" value="TreeGrafter"/>
</dbReference>
<proteinExistence type="inferred from homology"/>
<dbReference type="EMBL" id="GL988043">
    <property type="protein sequence ID" value="EGS19787.1"/>
    <property type="molecule type" value="Genomic_DNA"/>
</dbReference>
<dbReference type="KEGG" id="cthr:CTHT_0042710"/>
<keyword evidence="5" id="KW-0560">Oxidoreductase</keyword>
<evidence type="ECO:0000313" key="7">
    <source>
        <dbReference type="EMBL" id="EGS19787.1"/>
    </source>
</evidence>
<comment type="similarity">
    <text evidence="2">Belongs to the MSOX/MTOX family.</text>
</comment>
<dbReference type="GeneID" id="18258309"/>
<comment type="cofactor">
    <cofactor evidence="1">
        <name>FAD</name>
        <dbReference type="ChEBI" id="CHEBI:57692"/>
    </cofactor>
</comment>
<sequence length="484" mass="52015">MPSFSKPFTPPSSVLIIGSGVFGLATALSLCRRDAFKDCSITVIDRSDPSQPGAYPAPDAASVDTNRIIRADYADPDYAALCDEAQAEWRKQEKPTDLGAQGRYNEVGLLLVADALSSTPTGAQECQDGHKPKLTGMDYVRESWANVTRLASKDPTLAARIKELPNPTAIRDALGTGGSSGDWGYLNLNSGWGNAGASMQWHYEKAQQTGRIKFVAGTVVSLEHNDTTVTGARLSDGTVLSADLVVVAAGAWTGGLVDLSGQAAATGQAVAYIDLTEEEQQKLSKMPVILNLTTGLFIFPPVNCVLKVARHAYGYLNPTIPVHPPLPLRPSSIPSSAPVSLPFTSANDPNLEIPAEGAADLRRALREMIPWPDLRDRPFTKTRICWYSDTPTGDFIVDYHPYWKGLFVATGDSGHAFKFLPVIGEKVADCIMGQCPPQFKEKWAWKIKDESQIMPALSVVTEDGSRGGVAGLILVEELAKSTTA</sequence>
<dbReference type="GO" id="GO:0050660">
    <property type="term" value="F:flavin adenine dinucleotide binding"/>
    <property type="evidence" value="ECO:0007669"/>
    <property type="project" value="InterPro"/>
</dbReference>
<dbReference type="RefSeq" id="XP_006694672.1">
    <property type="nucleotide sequence ID" value="XM_006694609.1"/>
</dbReference>
<keyword evidence="8" id="KW-1185">Reference proteome</keyword>
<dbReference type="InterPro" id="IPR045170">
    <property type="entry name" value="MTOX"/>
</dbReference>
<evidence type="ECO:0000259" key="6">
    <source>
        <dbReference type="Pfam" id="PF01266"/>
    </source>
</evidence>
<dbReference type="InterPro" id="IPR036188">
    <property type="entry name" value="FAD/NAD-bd_sf"/>
</dbReference>
<evidence type="ECO:0000256" key="2">
    <source>
        <dbReference type="ARBA" id="ARBA00010989"/>
    </source>
</evidence>
<dbReference type="PANTHER" id="PTHR10961:SF46">
    <property type="entry name" value="PEROXISOMAL SARCOSINE OXIDASE"/>
    <property type="match status" value="1"/>
</dbReference>
<evidence type="ECO:0000256" key="4">
    <source>
        <dbReference type="ARBA" id="ARBA00022827"/>
    </source>
</evidence>
<keyword evidence="3" id="KW-0285">Flavoprotein</keyword>
<dbReference type="Pfam" id="PF01266">
    <property type="entry name" value="DAO"/>
    <property type="match status" value="1"/>
</dbReference>
<dbReference type="AlphaFoldDB" id="G0SAL5"/>
<evidence type="ECO:0000256" key="5">
    <source>
        <dbReference type="ARBA" id="ARBA00023002"/>
    </source>
</evidence>
<dbReference type="PANTHER" id="PTHR10961">
    <property type="entry name" value="PEROXISOMAL SARCOSINE OXIDASE"/>
    <property type="match status" value="1"/>
</dbReference>
<protein>
    <submittedName>
        <fullName evidence="7">Putative fructosyl amino acid protein</fullName>
    </submittedName>
</protein>
<dbReference type="HOGENOM" id="CLU_007884_0_1_1"/>
<dbReference type="GO" id="GO:0004657">
    <property type="term" value="F:proline dehydrogenase activity"/>
    <property type="evidence" value="ECO:0007669"/>
    <property type="project" value="TreeGrafter"/>
</dbReference>
<dbReference type="Gene3D" id="3.30.9.10">
    <property type="entry name" value="D-Amino Acid Oxidase, subunit A, domain 2"/>
    <property type="match status" value="1"/>
</dbReference>
<name>G0SAL5_CHATD</name>
<feature type="domain" description="FAD dependent oxidoreductase" evidence="6">
    <location>
        <begin position="14"/>
        <end position="429"/>
    </location>
</feature>
<dbReference type="GO" id="GO:0050031">
    <property type="term" value="F:L-pipecolate oxidase activity"/>
    <property type="evidence" value="ECO:0007669"/>
    <property type="project" value="TreeGrafter"/>
</dbReference>
<dbReference type="Proteomes" id="UP000008066">
    <property type="component" value="Unassembled WGS sequence"/>
</dbReference>
<evidence type="ECO:0000256" key="1">
    <source>
        <dbReference type="ARBA" id="ARBA00001974"/>
    </source>
</evidence>
<dbReference type="InterPro" id="IPR006076">
    <property type="entry name" value="FAD-dep_OxRdtase"/>
</dbReference>
<dbReference type="OrthoDB" id="2219495at2759"/>
<dbReference type="eggNOG" id="KOG2820">
    <property type="taxonomic scope" value="Eukaryota"/>
</dbReference>
<gene>
    <name evidence="7" type="ORF">CTHT_0042710</name>
</gene>
<evidence type="ECO:0000256" key="3">
    <source>
        <dbReference type="ARBA" id="ARBA00022630"/>
    </source>
</evidence>
<evidence type="ECO:0000313" key="8">
    <source>
        <dbReference type="Proteomes" id="UP000008066"/>
    </source>
</evidence>
<dbReference type="Gene3D" id="3.50.50.60">
    <property type="entry name" value="FAD/NAD(P)-binding domain"/>
    <property type="match status" value="1"/>
</dbReference>
<accession>G0SAL5</accession>